<proteinExistence type="predicted"/>
<name>A0AAD2HSR9_9AGAR</name>
<organism evidence="1 2">
    <name type="scientific">Mycena citricolor</name>
    <dbReference type="NCBI Taxonomy" id="2018698"/>
    <lineage>
        <taxon>Eukaryota</taxon>
        <taxon>Fungi</taxon>
        <taxon>Dikarya</taxon>
        <taxon>Basidiomycota</taxon>
        <taxon>Agaricomycotina</taxon>
        <taxon>Agaricomycetes</taxon>
        <taxon>Agaricomycetidae</taxon>
        <taxon>Agaricales</taxon>
        <taxon>Marasmiineae</taxon>
        <taxon>Mycenaceae</taxon>
        <taxon>Mycena</taxon>
    </lineage>
</organism>
<comment type="caution">
    <text evidence="1">The sequence shown here is derived from an EMBL/GenBank/DDBJ whole genome shotgun (WGS) entry which is preliminary data.</text>
</comment>
<evidence type="ECO:0000313" key="2">
    <source>
        <dbReference type="Proteomes" id="UP001295794"/>
    </source>
</evidence>
<reference evidence="1" key="1">
    <citation type="submission" date="2023-11" db="EMBL/GenBank/DDBJ databases">
        <authorList>
            <person name="De Vega J J."/>
            <person name="De Vega J J."/>
        </authorList>
    </citation>
    <scope>NUCLEOTIDE SEQUENCE</scope>
</reference>
<evidence type="ECO:0000313" key="1">
    <source>
        <dbReference type="EMBL" id="CAK5281496.1"/>
    </source>
</evidence>
<keyword evidence="2" id="KW-1185">Reference proteome</keyword>
<dbReference type="Proteomes" id="UP001295794">
    <property type="component" value="Unassembled WGS sequence"/>
</dbReference>
<gene>
    <name evidence="1" type="ORF">MYCIT1_LOCUS32662</name>
</gene>
<sequence>MGNSHPGLFCWGGSIASHVLLSLPPPQLYMLGPWINYSAVHLCLTFIFQYIPVPDPAQTNLLLFPLDGLLRANSVLQTLSLLSRPGVSPLLVQSPLFHFILGMTASAGGGLLGGTLSLTSETWTFSTPPPLRTGVFGLWSTHDMWAGGIVAVIYGSLTSHPAFANVLSVTLSTSSARASSVAVMIAFFGARAFATRPKKLVQPPKEKVKTQ</sequence>
<protein>
    <submittedName>
        <fullName evidence="1">Uncharacterized protein</fullName>
    </submittedName>
</protein>
<dbReference type="EMBL" id="CAVNYO010000444">
    <property type="protein sequence ID" value="CAK5281496.1"/>
    <property type="molecule type" value="Genomic_DNA"/>
</dbReference>
<dbReference type="AlphaFoldDB" id="A0AAD2HSR9"/>
<accession>A0AAD2HSR9</accession>